<accession>A0A6G0WI80</accession>
<protein>
    <submittedName>
        <fullName evidence="2">KN motif and ankyrin repeat domain-containing protein 2</fullName>
    </submittedName>
</protein>
<name>A0A6G0WI80_APHCR</name>
<organism evidence="2 3">
    <name type="scientific">Aphis craccivora</name>
    <name type="common">Cowpea aphid</name>
    <dbReference type="NCBI Taxonomy" id="307492"/>
    <lineage>
        <taxon>Eukaryota</taxon>
        <taxon>Metazoa</taxon>
        <taxon>Ecdysozoa</taxon>
        <taxon>Arthropoda</taxon>
        <taxon>Hexapoda</taxon>
        <taxon>Insecta</taxon>
        <taxon>Pterygota</taxon>
        <taxon>Neoptera</taxon>
        <taxon>Paraneoptera</taxon>
        <taxon>Hemiptera</taxon>
        <taxon>Sternorrhyncha</taxon>
        <taxon>Aphidomorpha</taxon>
        <taxon>Aphidoidea</taxon>
        <taxon>Aphididae</taxon>
        <taxon>Aphidini</taxon>
        <taxon>Aphis</taxon>
        <taxon>Aphis</taxon>
    </lineage>
</organism>
<dbReference type="PANTHER" id="PTHR24168:SF21">
    <property type="entry name" value="KANK, ISOFORM D"/>
    <property type="match status" value="1"/>
</dbReference>
<dbReference type="AlphaFoldDB" id="A0A6G0WI80"/>
<evidence type="ECO:0000313" key="2">
    <source>
        <dbReference type="EMBL" id="KAF0726890.1"/>
    </source>
</evidence>
<dbReference type="PROSITE" id="PS50297">
    <property type="entry name" value="ANK_REP_REGION"/>
    <property type="match status" value="1"/>
</dbReference>
<dbReference type="SUPFAM" id="SSF48403">
    <property type="entry name" value="Ankyrin repeat"/>
    <property type="match status" value="1"/>
</dbReference>
<dbReference type="GO" id="GO:0005856">
    <property type="term" value="C:cytoskeleton"/>
    <property type="evidence" value="ECO:0007669"/>
    <property type="project" value="TreeGrafter"/>
</dbReference>
<dbReference type="GO" id="GO:0005737">
    <property type="term" value="C:cytoplasm"/>
    <property type="evidence" value="ECO:0007669"/>
    <property type="project" value="TreeGrafter"/>
</dbReference>
<dbReference type="OrthoDB" id="5406014at2759"/>
<proteinExistence type="predicted"/>
<dbReference type="InterPro" id="IPR002110">
    <property type="entry name" value="Ankyrin_rpt"/>
</dbReference>
<keyword evidence="1" id="KW-0040">ANK repeat</keyword>
<dbReference type="Pfam" id="PF12796">
    <property type="entry name" value="Ank_2"/>
    <property type="match status" value="1"/>
</dbReference>
<sequence>HGQTTLMLAVSHGKSEVVKLLLECGANLNMQDEDGSTALMCAAEHGLQEIVNILLACPECDVSIADNDGSTALSIAMEAGHKEIGIALYAKQHILSRENSPFNLSKSKRSRSANTVMPSSNNNINYSHLSLKKSPSLQPKEYATLSSMLKTRIP</sequence>
<dbReference type="PANTHER" id="PTHR24168">
    <property type="entry name" value="KN MOTIF AND ANKYRIN REPEAT DOMAIN-CONTAINING"/>
    <property type="match status" value="1"/>
</dbReference>
<dbReference type="SMART" id="SM00248">
    <property type="entry name" value="ANK"/>
    <property type="match status" value="3"/>
</dbReference>
<dbReference type="PROSITE" id="PS50088">
    <property type="entry name" value="ANK_REPEAT"/>
    <property type="match status" value="1"/>
</dbReference>
<gene>
    <name evidence="2" type="ORF">FWK35_00026544</name>
</gene>
<dbReference type="InterPro" id="IPR036770">
    <property type="entry name" value="Ankyrin_rpt-contain_sf"/>
</dbReference>
<keyword evidence="3" id="KW-1185">Reference proteome</keyword>
<dbReference type="EMBL" id="VUJU01008711">
    <property type="protein sequence ID" value="KAF0726890.1"/>
    <property type="molecule type" value="Genomic_DNA"/>
</dbReference>
<evidence type="ECO:0000313" key="3">
    <source>
        <dbReference type="Proteomes" id="UP000478052"/>
    </source>
</evidence>
<dbReference type="InterPro" id="IPR047184">
    <property type="entry name" value="KANK1-4"/>
</dbReference>
<feature type="non-terminal residue" evidence="2">
    <location>
        <position position="1"/>
    </location>
</feature>
<dbReference type="GO" id="GO:0030837">
    <property type="term" value="P:negative regulation of actin filament polymerization"/>
    <property type="evidence" value="ECO:0007669"/>
    <property type="project" value="InterPro"/>
</dbReference>
<dbReference type="Proteomes" id="UP000478052">
    <property type="component" value="Unassembled WGS sequence"/>
</dbReference>
<evidence type="ECO:0000256" key="1">
    <source>
        <dbReference type="PROSITE-ProRule" id="PRU00023"/>
    </source>
</evidence>
<dbReference type="Gene3D" id="1.25.40.20">
    <property type="entry name" value="Ankyrin repeat-containing domain"/>
    <property type="match status" value="1"/>
</dbReference>
<feature type="repeat" description="ANK" evidence="1">
    <location>
        <begin position="1"/>
        <end position="33"/>
    </location>
</feature>
<reference evidence="2 3" key="1">
    <citation type="submission" date="2019-08" db="EMBL/GenBank/DDBJ databases">
        <title>Whole genome of Aphis craccivora.</title>
        <authorList>
            <person name="Voronova N.V."/>
            <person name="Shulinski R.S."/>
            <person name="Bandarenka Y.V."/>
            <person name="Zhorov D.G."/>
            <person name="Warner D."/>
        </authorList>
    </citation>
    <scope>NUCLEOTIDE SEQUENCE [LARGE SCALE GENOMIC DNA]</scope>
    <source>
        <strain evidence="2">180601</strain>
        <tissue evidence="2">Whole Body</tissue>
    </source>
</reference>
<comment type="caution">
    <text evidence="2">The sequence shown here is derived from an EMBL/GenBank/DDBJ whole genome shotgun (WGS) entry which is preliminary data.</text>
</comment>